<dbReference type="InterPro" id="IPR027417">
    <property type="entry name" value="P-loop_NTPase"/>
</dbReference>
<dbReference type="Pfam" id="PF22679">
    <property type="entry name" value="T1R_D3-like"/>
    <property type="match status" value="1"/>
</dbReference>
<protein>
    <submittedName>
        <fullName evidence="3">Type III restriction enzyme, res subunit</fullName>
    </submittedName>
</protein>
<dbReference type="SMART" id="SM00487">
    <property type="entry name" value="DEXDc"/>
    <property type="match status" value="1"/>
</dbReference>
<dbReference type="Gene3D" id="3.40.50.300">
    <property type="entry name" value="P-loop containing nucleotide triphosphate hydrolases"/>
    <property type="match status" value="2"/>
</dbReference>
<dbReference type="EMBL" id="CP000713">
    <property type="protein sequence ID" value="ABQ94270.1"/>
    <property type="molecule type" value="Genomic_DNA"/>
</dbReference>
<evidence type="ECO:0000313" key="3">
    <source>
        <dbReference type="EMBL" id="ABQ94270.1"/>
    </source>
</evidence>
<dbReference type="REBASE" id="15670">
    <property type="entry name" value="PspPRORF1328P"/>
</dbReference>
<dbReference type="PANTHER" id="PTHR42927:SF1">
    <property type="entry name" value="HELICASE SUPERFAMILY 1 AND 2 DOMAIN-CONTAINING PROTEIN"/>
    <property type="match status" value="1"/>
</dbReference>
<dbReference type="GO" id="GO:0003677">
    <property type="term" value="F:DNA binding"/>
    <property type="evidence" value="ECO:0007669"/>
    <property type="project" value="UniProtKB-KW"/>
</dbReference>
<reference evidence="3" key="1">
    <citation type="submission" date="2007-05" db="EMBL/GenBank/DDBJ databases">
        <title>Complete sequence of chromosome of Psychrobacter sp. PRwf-1.</title>
        <authorList>
            <consortium name="US DOE Joint Genome Institute"/>
            <person name="Copeland A."/>
            <person name="Lucas S."/>
            <person name="Lapidus A."/>
            <person name="Barry K."/>
            <person name="Detter J.C."/>
            <person name="Glavina del Rio T."/>
            <person name="Hammon N."/>
            <person name="Israni S."/>
            <person name="Dalin E."/>
            <person name="Tice H."/>
            <person name="Pitluck S."/>
            <person name="Chain P."/>
            <person name="Malfatti S."/>
            <person name="Shin M."/>
            <person name="Vergez L."/>
            <person name="Schmutz J."/>
            <person name="Larimer F."/>
            <person name="Land M."/>
            <person name="Hauser L."/>
            <person name="Kyrpides N."/>
            <person name="Kim E."/>
            <person name="Tiedje J."/>
            <person name="Richardson P."/>
        </authorList>
    </citation>
    <scope>NUCLEOTIDE SEQUENCE [LARGE SCALE GENOMIC DNA]</scope>
    <source>
        <strain evidence="3">PRwf-1</strain>
    </source>
</reference>
<sequence>MTDITRELTFQNDIIKEMVANGWVQGTATGYHRDTALYERDALDYVQRTQPDEWDKFCRLFPQDPEVQFIKQLVKQLGKASEQATDRASRTYGTLGVLRHGLKVRNTRFSLCQFKPEHSLNPEVLARYEGNICRVVPEVVYSAHLSHKEVDEATGNTKSAKRHRIDLVLFVNGLPVVTMELKSEFKQAVENAKLQYKRDRLPVDPASKKPEPLLSFKRGALVHFAVSQYDVFMTTKLAGDDTFFLPFNKGTRDGGAGNDIPQDHNRYATDYLWNEVLSTDNLLNILGRFMHLQIEDKEDALGRRTKKETMIFPRYHQWDVVTNLVEDAVKQDKVRHAKQDNPNLNKKVENRYLIQHSAGSGKSNSIAWTAHQLSTLYNDAGTKLFDSVIVVTDRTVLDDQLQDTIYQFEHADGVVGRINRKEGEGSKSEKLAEALMSSQPIIIVTIQTFPYVLKAIEDSSVLKERRYAIIADEAHSSQSGTTARKLKEVLIASPTASDELRDNFEEHVDRGLSAEDMLDATITARRGSDNLSYYAFTATPKSKTLELFGRLPNPNLPASKDNKPEAYHVYSMRQAIEEGFILDVLKNYTSYKVVYQLNQKLAKDQEVDAKRAKIKLNQWVRLHDYNISQKVKIIIEHFNENIKGLLGGQAKAMVVTGSRKEAVRYKLAFDKYVLEHGYKDINAMVAFSGEVEFNESDPDSSGLLGESFTESNMNPDLKGRDMRKAFDSDDYQVMLVANKFQTGFDQPKLCAMYVDKKLAGVDCVQTLSRLNRIYPGKKETGTFVLDFFNDPEDILAAFQPYYETAELADVTDPDKVFDLFEKIRASDIIKWHEVDNLADAFYSKNKSNAAISNICKPAVERWRHQYQRASEDVKRTKAILERTKATNDAVLIGNADNDFKEAKKAKDELVLFKKDLGSFARFYEFMSQIVDYDDRDLEKLSLYARHLLPLLREDFNLDDEIDLSNIEMTHYRVSKLKQQDLKLQEHSEDNQLEPASGLGTATPKDKKDDYLSEIIRQLNDIFAGEGFTEDDLVNYAQTIRDKMAESEIVMSQVRNNTKDQAMLGDFPIAIDDAMIDSREAHEKMMMHILSDKDAHNKFSSIIYDMLAQSIDL</sequence>
<feature type="region of interest" description="Disordered" evidence="1">
    <location>
        <begin position="986"/>
        <end position="1005"/>
    </location>
</feature>
<dbReference type="KEGG" id="prw:PsycPRwf_1325"/>
<gene>
    <name evidence="3" type="ordered locus">PsycPRwf_1325</name>
</gene>
<dbReference type="HOGENOM" id="CLU_010804_0_0_6"/>
<dbReference type="GO" id="GO:0009307">
    <property type="term" value="P:DNA restriction-modification system"/>
    <property type="evidence" value="ECO:0007669"/>
    <property type="project" value="UniProtKB-KW"/>
</dbReference>
<dbReference type="Pfam" id="PF18766">
    <property type="entry name" value="SWI2_SNF2"/>
    <property type="match status" value="1"/>
</dbReference>
<dbReference type="STRING" id="349106.PsycPRwf_1325"/>
<dbReference type="GO" id="GO:0005524">
    <property type="term" value="F:ATP binding"/>
    <property type="evidence" value="ECO:0007669"/>
    <property type="project" value="UniProtKB-KW"/>
</dbReference>
<evidence type="ECO:0000259" key="2">
    <source>
        <dbReference type="SMART" id="SM00487"/>
    </source>
</evidence>
<proteinExistence type="predicted"/>
<feature type="domain" description="Helicase ATP-binding" evidence="2">
    <location>
        <begin position="309"/>
        <end position="570"/>
    </location>
</feature>
<evidence type="ECO:0000256" key="1">
    <source>
        <dbReference type="SAM" id="MobiDB-lite"/>
    </source>
</evidence>
<dbReference type="eggNOG" id="COG0610">
    <property type="taxonomic scope" value="Bacteria"/>
</dbReference>
<dbReference type="PANTHER" id="PTHR42927">
    <property type="entry name" value="HELICASE SUPERFAMILY 1 AND 2 DOMAIN-CONTAINING PROTEIN"/>
    <property type="match status" value="1"/>
</dbReference>
<dbReference type="InterPro" id="IPR055180">
    <property type="entry name" value="HsdR_RecA-like_helicase_dom_2"/>
</dbReference>
<dbReference type="SUPFAM" id="SSF52540">
    <property type="entry name" value="P-loop containing nucleoside triphosphate hydrolases"/>
    <property type="match status" value="1"/>
</dbReference>
<dbReference type="AlphaFoldDB" id="A5WF29"/>
<dbReference type="GO" id="GO:0009035">
    <property type="term" value="F:type I site-specific deoxyribonuclease activity"/>
    <property type="evidence" value="ECO:0007669"/>
    <property type="project" value="UniProtKB-EC"/>
</dbReference>
<dbReference type="InterPro" id="IPR007409">
    <property type="entry name" value="Restrct_endonuc_type1_HsdR_N"/>
</dbReference>
<dbReference type="InterPro" id="IPR040980">
    <property type="entry name" value="SWI2_SNF2"/>
</dbReference>
<accession>A5WF29</accession>
<dbReference type="Gene3D" id="3.90.1570.50">
    <property type="match status" value="1"/>
</dbReference>
<dbReference type="Pfam" id="PF04313">
    <property type="entry name" value="HSDR_N"/>
    <property type="match status" value="1"/>
</dbReference>
<name>A5WF29_PSYWF</name>
<organism evidence="3">
    <name type="scientific">Psychrobacter sp. (strain PRwf-1)</name>
    <dbReference type="NCBI Taxonomy" id="349106"/>
    <lineage>
        <taxon>Bacteria</taxon>
        <taxon>Pseudomonadati</taxon>
        <taxon>Pseudomonadota</taxon>
        <taxon>Gammaproteobacteria</taxon>
        <taxon>Moraxellales</taxon>
        <taxon>Moraxellaceae</taxon>
        <taxon>Psychrobacter</taxon>
    </lineage>
</organism>
<dbReference type="InterPro" id="IPR014001">
    <property type="entry name" value="Helicase_ATP-bd"/>
</dbReference>